<dbReference type="EMBL" id="CAXAMM010042054">
    <property type="protein sequence ID" value="CAK9102741.1"/>
    <property type="molecule type" value="Genomic_DNA"/>
</dbReference>
<dbReference type="Pfam" id="PF00043">
    <property type="entry name" value="GST_C"/>
    <property type="match status" value="1"/>
</dbReference>
<feature type="domain" description="GST C-terminal" evidence="2">
    <location>
        <begin position="79"/>
        <end position="208"/>
    </location>
</feature>
<gene>
    <name evidence="3" type="ORF">SCF082_LOCUS48022</name>
</gene>
<dbReference type="InterPro" id="IPR040079">
    <property type="entry name" value="Glutathione_S-Trfase"/>
</dbReference>
<dbReference type="PANTHER" id="PTHR43201">
    <property type="entry name" value="ACYL-COA SYNTHETASE"/>
    <property type="match status" value="1"/>
</dbReference>
<dbReference type="InterPro" id="IPR004046">
    <property type="entry name" value="GST_C"/>
</dbReference>
<dbReference type="SUPFAM" id="SSF56801">
    <property type="entry name" value="Acetyl-CoA synthetase-like"/>
    <property type="match status" value="1"/>
</dbReference>
<name>A0ABP0RU58_9DINO</name>
<dbReference type="SUPFAM" id="SSF47616">
    <property type="entry name" value="GST C-terminal domain-like"/>
    <property type="match status" value="1"/>
</dbReference>
<dbReference type="Gene3D" id="1.20.1050.10">
    <property type="match status" value="1"/>
</dbReference>
<dbReference type="PANTHER" id="PTHR43201:SF32">
    <property type="entry name" value="2-SUCCINYLBENZOATE--COA LIGASE, CHLOROPLASTIC_PEROXISOMAL"/>
    <property type="match status" value="1"/>
</dbReference>
<accession>A0ABP0RU58</accession>
<dbReference type="InterPro" id="IPR020845">
    <property type="entry name" value="AMP-binding_CS"/>
</dbReference>
<evidence type="ECO:0000313" key="3">
    <source>
        <dbReference type="EMBL" id="CAK9102741.1"/>
    </source>
</evidence>
<dbReference type="InterPro" id="IPR010987">
    <property type="entry name" value="Glutathione-S-Trfase_C-like"/>
</dbReference>
<proteinExistence type="predicted"/>
<evidence type="ECO:0000313" key="4">
    <source>
        <dbReference type="Proteomes" id="UP001642464"/>
    </source>
</evidence>
<dbReference type="GO" id="GO:0016874">
    <property type="term" value="F:ligase activity"/>
    <property type="evidence" value="ECO:0007669"/>
    <property type="project" value="UniProtKB-KW"/>
</dbReference>
<dbReference type="PROSITE" id="PS00455">
    <property type="entry name" value="AMP_BINDING"/>
    <property type="match status" value="1"/>
</dbReference>
<dbReference type="SFLD" id="SFLDS00019">
    <property type="entry name" value="Glutathione_Transferase_(cytos"/>
    <property type="match status" value="1"/>
</dbReference>
<protein>
    <submittedName>
        <fullName evidence="3">Long-chain-fatty-acid--CoA ligase (Long-chain acyl-CoA synthetase)</fullName>
    </submittedName>
</protein>
<dbReference type="Pfam" id="PF00501">
    <property type="entry name" value="AMP-binding"/>
    <property type="match status" value="1"/>
</dbReference>
<dbReference type="PROSITE" id="PS50404">
    <property type="entry name" value="GST_NTER"/>
    <property type="match status" value="1"/>
</dbReference>
<dbReference type="PROSITE" id="PS50405">
    <property type="entry name" value="GST_CTER"/>
    <property type="match status" value="1"/>
</dbReference>
<sequence length="769" mass="84359">MWVLAMAGQEYEMVVTMPGARKDTPKMMGSRSEAYRGMVPPGTVPALVDPEADLTLWESNAILVYLAEKYALESLYPKDAATRGKIHQWLNWHHSNSRMFTIALFAPVLRPDIKMSEEETKANQKRVEVAAKMMDEHLSSMPFLVGDTLTIADIACYEDVGQCQAEYCNLFDFSPFPNLQAWMKRMEQAPHFAQVHGVLPKVRKMIDKVVVTLFGSDSDADSDVFDVQQEWRQPAELKVLQPAIPEPVPSAALQSRLELRITSMLSRSAQQFPDNVATVDVDSGRSFTYKETAERVARLAGALRAKGLSKDGHVGIVALNSDRYFESYFACPWAGGMLVPVNIRLAPAEMVDVLNDAQVELLIVDEAFKGLLEQFQDKVPSIKHVVYAGDAAAPAGTLVYENLIKEAKAVPDAMCGGQRTCMICYTGGSTGKPKGCMLSHNGIFTNALGHVGMLKMDNTKSYLHSAPMFHLANSVGMFTATLCASRHVFMSKFVPDEAVKNLAQHNITHAMFVPAMLAIMLQTPNLDQHDCAALENVLYGASPMPSALLAKAMQIFPNALFNQGFGMSECSPAISMLAPEYHTPDNPKLRSVGRPVPWVEVIIADENDREVPRGTVGQILARGVNVMNGYWNMPKKTEEALKGGWMHTEDAAYMDEDGFIFIVDRLKDMIITGGENVYSSEVENAVQGFPGVAMCAVIGTPDAKFGELVTAVVVPEAGKSIDAEALVKHCRGLIAGYKVPRKVVVQDALPMSGAGKILKTELRKQFKTD</sequence>
<dbReference type="InterPro" id="IPR045851">
    <property type="entry name" value="AMP-bd_C_sf"/>
</dbReference>
<dbReference type="Pfam" id="PF13193">
    <property type="entry name" value="AMP-binding_C"/>
    <property type="match status" value="1"/>
</dbReference>
<reference evidence="3 4" key="1">
    <citation type="submission" date="2024-02" db="EMBL/GenBank/DDBJ databases">
        <authorList>
            <person name="Chen Y."/>
            <person name="Shah S."/>
            <person name="Dougan E. K."/>
            <person name="Thang M."/>
            <person name="Chan C."/>
        </authorList>
    </citation>
    <scope>NUCLEOTIDE SEQUENCE [LARGE SCALE GENOMIC DNA]</scope>
</reference>
<dbReference type="InterPro" id="IPR025110">
    <property type="entry name" value="AMP-bd_C"/>
</dbReference>
<dbReference type="SFLD" id="SFLDG00358">
    <property type="entry name" value="Main_(cytGST)"/>
    <property type="match status" value="1"/>
</dbReference>
<feature type="non-terminal residue" evidence="3">
    <location>
        <position position="769"/>
    </location>
</feature>
<keyword evidence="4" id="KW-1185">Reference proteome</keyword>
<keyword evidence="3" id="KW-0436">Ligase</keyword>
<dbReference type="Proteomes" id="UP001642464">
    <property type="component" value="Unassembled WGS sequence"/>
</dbReference>
<organism evidence="3 4">
    <name type="scientific">Durusdinium trenchii</name>
    <dbReference type="NCBI Taxonomy" id="1381693"/>
    <lineage>
        <taxon>Eukaryota</taxon>
        <taxon>Sar</taxon>
        <taxon>Alveolata</taxon>
        <taxon>Dinophyceae</taxon>
        <taxon>Suessiales</taxon>
        <taxon>Symbiodiniaceae</taxon>
        <taxon>Durusdinium</taxon>
    </lineage>
</organism>
<evidence type="ECO:0000259" key="2">
    <source>
        <dbReference type="PROSITE" id="PS50405"/>
    </source>
</evidence>
<dbReference type="InterPro" id="IPR004045">
    <property type="entry name" value="Glutathione_S-Trfase_N"/>
</dbReference>
<dbReference type="Gene3D" id="3.30.300.30">
    <property type="match status" value="1"/>
</dbReference>
<dbReference type="NCBIfam" id="NF004837">
    <property type="entry name" value="PRK06187.1"/>
    <property type="match status" value="1"/>
</dbReference>
<dbReference type="InterPro" id="IPR036282">
    <property type="entry name" value="Glutathione-S-Trfase_C_sf"/>
</dbReference>
<feature type="domain" description="GST N-terminal" evidence="1">
    <location>
        <begin position="1"/>
        <end position="74"/>
    </location>
</feature>
<dbReference type="Gene3D" id="3.40.30.10">
    <property type="entry name" value="Glutaredoxin"/>
    <property type="match status" value="1"/>
</dbReference>
<dbReference type="SUPFAM" id="SSF52833">
    <property type="entry name" value="Thioredoxin-like"/>
    <property type="match status" value="1"/>
</dbReference>
<dbReference type="InterPro" id="IPR042099">
    <property type="entry name" value="ANL_N_sf"/>
</dbReference>
<comment type="caution">
    <text evidence="3">The sequence shown here is derived from an EMBL/GenBank/DDBJ whole genome shotgun (WGS) entry which is preliminary data.</text>
</comment>
<dbReference type="InterPro" id="IPR000873">
    <property type="entry name" value="AMP-dep_synth/lig_dom"/>
</dbReference>
<dbReference type="Pfam" id="PF13409">
    <property type="entry name" value="GST_N_2"/>
    <property type="match status" value="1"/>
</dbReference>
<evidence type="ECO:0000259" key="1">
    <source>
        <dbReference type="PROSITE" id="PS50404"/>
    </source>
</evidence>
<dbReference type="InterPro" id="IPR036249">
    <property type="entry name" value="Thioredoxin-like_sf"/>
</dbReference>
<dbReference type="Gene3D" id="3.40.50.12780">
    <property type="entry name" value="N-terminal domain of ligase-like"/>
    <property type="match status" value="1"/>
</dbReference>